<dbReference type="EMBL" id="CP054550">
    <property type="protein sequence ID" value="QKQ28571.1"/>
    <property type="molecule type" value="Genomic_DNA"/>
</dbReference>
<name>A0A6N0I225_STAHO</name>
<evidence type="ECO:0000313" key="1">
    <source>
        <dbReference type="EMBL" id="QKQ28571.1"/>
    </source>
</evidence>
<gene>
    <name evidence="1" type="ORF">FOB69_01930</name>
</gene>
<reference evidence="1 2" key="1">
    <citation type="submission" date="2019-09" db="EMBL/GenBank/DDBJ databases">
        <title>FDA dAtabase for Regulatory Grade micrObial Sequences (FDA-ARGOS): Supporting development and validation of Infectious Disease Dx tests.</title>
        <authorList>
            <person name="Sciortino C."/>
            <person name="Tallon L."/>
            <person name="Sadzewicz L."/>
            <person name="Vavikolanu K."/>
            <person name="Mehta A."/>
            <person name="Aluvathingal J."/>
            <person name="Nadendla S."/>
            <person name="Nandy P."/>
            <person name="Geyer C."/>
            <person name="Yan Y."/>
            <person name="Sichtig H."/>
        </authorList>
    </citation>
    <scope>NUCLEOTIDE SEQUENCE [LARGE SCALE GENOMIC DNA]</scope>
    <source>
        <strain evidence="1 2">FDAARGOS_661</strain>
    </source>
</reference>
<organism evidence="1 2">
    <name type="scientific">Staphylococcus hominis</name>
    <dbReference type="NCBI Taxonomy" id="1290"/>
    <lineage>
        <taxon>Bacteria</taxon>
        <taxon>Bacillati</taxon>
        <taxon>Bacillota</taxon>
        <taxon>Bacilli</taxon>
        <taxon>Bacillales</taxon>
        <taxon>Staphylococcaceae</taxon>
        <taxon>Staphylococcus</taxon>
    </lineage>
</organism>
<sequence length="81" mass="9106">MNYHLLNKEHGEQILSKLDPYLPLNCRVCDNEMTNIAQFTGKLVEAKANGQVHNLDTVNFICTNCGHIELFSAEALGLKFN</sequence>
<dbReference type="AlphaFoldDB" id="A0A6N0I225"/>
<proteinExistence type="predicted"/>
<evidence type="ECO:0000313" key="2">
    <source>
        <dbReference type="Proteomes" id="UP000509636"/>
    </source>
</evidence>
<dbReference type="Proteomes" id="UP000509636">
    <property type="component" value="Chromosome"/>
</dbReference>
<protein>
    <submittedName>
        <fullName evidence="1">Uncharacterized protein</fullName>
    </submittedName>
</protein>
<accession>A0A6N0I225</accession>